<keyword evidence="1" id="KW-1133">Transmembrane helix</keyword>
<evidence type="ECO:0000313" key="2">
    <source>
        <dbReference type="EMBL" id="SDY82503.1"/>
    </source>
</evidence>
<keyword evidence="3" id="KW-1185">Reference proteome</keyword>
<evidence type="ECO:0000313" key="3">
    <source>
        <dbReference type="Proteomes" id="UP000198625"/>
    </source>
</evidence>
<dbReference type="EMBL" id="FNQE01000008">
    <property type="protein sequence ID" value="SDY82503.1"/>
    <property type="molecule type" value="Genomic_DNA"/>
</dbReference>
<evidence type="ECO:0000256" key="1">
    <source>
        <dbReference type="SAM" id="Phobius"/>
    </source>
</evidence>
<proteinExistence type="predicted"/>
<dbReference type="Proteomes" id="UP000198625">
    <property type="component" value="Unassembled WGS sequence"/>
</dbReference>
<protein>
    <submittedName>
        <fullName evidence="2">Uncharacterized protein</fullName>
    </submittedName>
</protein>
<keyword evidence="1" id="KW-0472">Membrane</keyword>
<gene>
    <name evidence="2" type="ORF">SAMN05660462_01001</name>
</gene>
<organism evidence="2 3">
    <name type="scientific">Proteiniborus ethanoligenes</name>
    <dbReference type="NCBI Taxonomy" id="415015"/>
    <lineage>
        <taxon>Bacteria</taxon>
        <taxon>Bacillati</taxon>
        <taxon>Bacillota</taxon>
        <taxon>Clostridia</taxon>
        <taxon>Eubacteriales</taxon>
        <taxon>Proteiniborus</taxon>
    </lineage>
</organism>
<name>A0A1H3N183_9FIRM</name>
<dbReference type="AlphaFoldDB" id="A0A1H3N183"/>
<feature type="non-terminal residue" evidence="2">
    <location>
        <position position="1"/>
    </location>
</feature>
<sequence>NPIVRNINSITNLNTLGHITLLSLALAAIADNQKDKIRSLTKFKKAS</sequence>
<keyword evidence="1" id="KW-0812">Transmembrane</keyword>
<accession>A0A1H3N183</accession>
<reference evidence="3" key="1">
    <citation type="submission" date="2016-10" db="EMBL/GenBank/DDBJ databases">
        <authorList>
            <person name="Varghese N."/>
            <person name="Submissions S."/>
        </authorList>
    </citation>
    <scope>NUCLEOTIDE SEQUENCE [LARGE SCALE GENOMIC DNA]</scope>
    <source>
        <strain evidence="3">DSM 21650</strain>
    </source>
</reference>
<feature type="transmembrane region" description="Helical" evidence="1">
    <location>
        <begin position="12"/>
        <end position="30"/>
    </location>
</feature>